<comment type="pathway">
    <text evidence="3 17">Carbohydrate degradation; glycolysis; pyruvate from D-glyceraldehyde 3-phosphate: step 5/5.</text>
</comment>
<dbReference type="Gene3D" id="3.20.20.60">
    <property type="entry name" value="Phosphoenolpyruvate-binding domains"/>
    <property type="match status" value="1"/>
</dbReference>
<dbReference type="SUPFAM" id="SSF50800">
    <property type="entry name" value="PK beta-barrel domain-like"/>
    <property type="match status" value="1"/>
</dbReference>
<dbReference type="SUPFAM" id="SSF51621">
    <property type="entry name" value="Phosphoenolpyruvate/pyruvate domain"/>
    <property type="match status" value="1"/>
</dbReference>
<dbReference type="FunFam" id="2.40.33.10:FF:000001">
    <property type="entry name" value="Pyruvate kinase"/>
    <property type="match status" value="1"/>
</dbReference>
<dbReference type="InterPro" id="IPR015793">
    <property type="entry name" value="Pyrv_Knase_brl"/>
</dbReference>
<comment type="caution">
    <text evidence="20">The sequence shown here is derived from an EMBL/GenBank/DDBJ whole genome shotgun (WGS) entry which is preliminary data.</text>
</comment>
<dbReference type="InterPro" id="IPR036918">
    <property type="entry name" value="Pyrv_Knase_C_sf"/>
</dbReference>
<dbReference type="GO" id="GO:0004743">
    <property type="term" value="F:pyruvate kinase activity"/>
    <property type="evidence" value="ECO:0007669"/>
    <property type="project" value="UniProtKB-UniRule"/>
</dbReference>
<dbReference type="GO" id="GO:0030955">
    <property type="term" value="F:potassium ion binding"/>
    <property type="evidence" value="ECO:0007669"/>
    <property type="project" value="UniProtKB-UniRule"/>
</dbReference>
<dbReference type="NCBIfam" id="NF004978">
    <property type="entry name" value="PRK06354.1"/>
    <property type="match status" value="1"/>
</dbReference>
<evidence type="ECO:0000256" key="11">
    <source>
        <dbReference type="ARBA" id="ARBA00022840"/>
    </source>
</evidence>
<comment type="cofactor">
    <cofactor evidence="1">
        <name>Mg(2+)</name>
        <dbReference type="ChEBI" id="CHEBI:18420"/>
    </cofactor>
</comment>
<evidence type="ECO:0000256" key="4">
    <source>
        <dbReference type="ARBA" id="ARBA00008663"/>
    </source>
</evidence>
<evidence type="ECO:0000259" key="19">
    <source>
        <dbReference type="Pfam" id="PF02887"/>
    </source>
</evidence>
<keyword evidence="9" id="KW-0547">Nucleotide-binding</keyword>
<dbReference type="EMBL" id="VUMM01000008">
    <property type="protein sequence ID" value="MSS01520.1"/>
    <property type="molecule type" value="Genomic_DNA"/>
</dbReference>
<dbReference type="NCBIfam" id="TIGR01064">
    <property type="entry name" value="pyruv_kin"/>
    <property type="match status" value="1"/>
</dbReference>
<dbReference type="Pfam" id="PF00224">
    <property type="entry name" value="PK"/>
    <property type="match status" value="1"/>
</dbReference>
<organism evidence="20 21">
    <name type="scientific">Floccifex porci</name>
    <dbReference type="NCBI Taxonomy" id="2606629"/>
    <lineage>
        <taxon>Bacteria</taxon>
        <taxon>Bacillati</taxon>
        <taxon>Bacillota</taxon>
        <taxon>Erysipelotrichia</taxon>
        <taxon>Erysipelotrichales</taxon>
        <taxon>Erysipelotrichaceae</taxon>
        <taxon>Floccifex</taxon>
    </lineage>
</organism>
<comment type="cofactor">
    <cofactor evidence="2">
        <name>K(+)</name>
        <dbReference type="ChEBI" id="CHEBI:29103"/>
    </cofactor>
</comment>
<reference evidence="20 21" key="1">
    <citation type="submission" date="2019-08" db="EMBL/GenBank/DDBJ databases">
        <title>In-depth cultivation of the pig gut microbiome towards novel bacterial diversity and tailored functional studies.</title>
        <authorList>
            <person name="Wylensek D."/>
            <person name="Hitch T.C.A."/>
            <person name="Clavel T."/>
        </authorList>
    </citation>
    <scope>NUCLEOTIDE SEQUENCE [LARGE SCALE GENOMIC DNA]</scope>
    <source>
        <strain evidence="20 21">LKV-178-WT-2G</strain>
    </source>
</reference>
<dbReference type="InterPro" id="IPR015813">
    <property type="entry name" value="Pyrv/PenolPyrv_kinase-like_dom"/>
</dbReference>
<dbReference type="NCBIfam" id="NF004491">
    <property type="entry name" value="PRK05826.1"/>
    <property type="match status" value="1"/>
</dbReference>
<evidence type="ECO:0000256" key="14">
    <source>
        <dbReference type="ARBA" id="ARBA00023152"/>
    </source>
</evidence>
<dbReference type="InterPro" id="IPR018209">
    <property type="entry name" value="Pyrv_Knase_AS"/>
</dbReference>
<keyword evidence="7 17" id="KW-0808">Transferase</keyword>
<comment type="similarity">
    <text evidence="4 17">Belongs to the pyruvate kinase family.</text>
</comment>
<feature type="domain" description="Pyruvate kinase C-terminal" evidence="19">
    <location>
        <begin position="359"/>
        <end position="470"/>
    </location>
</feature>
<dbReference type="InterPro" id="IPR040442">
    <property type="entry name" value="Pyrv_kinase-like_dom_sf"/>
</dbReference>
<name>A0A7X2T3J6_9FIRM</name>
<dbReference type="PANTHER" id="PTHR11817">
    <property type="entry name" value="PYRUVATE KINASE"/>
    <property type="match status" value="1"/>
</dbReference>
<evidence type="ECO:0000256" key="13">
    <source>
        <dbReference type="ARBA" id="ARBA00022958"/>
    </source>
</evidence>
<dbReference type="GO" id="GO:0000287">
    <property type="term" value="F:magnesium ion binding"/>
    <property type="evidence" value="ECO:0007669"/>
    <property type="project" value="UniProtKB-UniRule"/>
</dbReference>
<evidence type="ECO:0000256" key="3">
    <source>
        <dbReference type="ARBA" id="ARBA00004997"/>
    </source>
</evidence>
<evidence type="ECO:0000256" key="5">
    <source>
        <dbReference type="ARBA" id="ARBA00012142"/>
    </source>
</evidence>
<proteinExistence type="inferred from homology"/>
<evidence type="ECO:0000256" key="10">
    <source>
        <dbReference type="ARBA" id="ARBA00022777"/>
    </source>
</evidence>
<dbReference type="Gene3D" id="3.40.1380.20">
    <property type="entry name" value="Pyruvate kinase, C-terminal domain"/>
    <property type="match status" value="1"/>
</dbReference>
<keyword evidence="15 20" id="KW-0670">Pyruvate</keyword>
<keyword evidence="21" id="KW-1185">Reference proteome</keyword>
<keyword evidence="14 17" id="KW-0324">Glycolysis</keyword>
<evidence type="ECO:0000256" key="8">
    <source>
        <dbReference type="ARBA" id="ARBA00022723"/>
    </source>
</evidence>
<keyword evidence="11" id="KW-0067">ATP-binding</keyword>
<dbReference type="InterPro" id="IPR015795">
    <property type="entry name" value="Pyrv_Knase_C"/>
</dbReference>
<dbReference type="Pfam" id="PF02887">
    <property type="entry name" value="PK_C"/>
    <property type="match status" value="1"/>
</dbReference>
<dbReference type="InterPro" id="IPR015806">
    <property type="entry name" value="Pyrv_Knase_insert_dom_sf"/>
</dbReference>
<dbReference type="SUPFAM" id="SSF52935">
    <property type="entry name" value="PK C-terminal domain-like"/>
    <property type="match status" value="1"/>
</dbReference>
<accession>A0A7X2T3J6</accession>
<keyword evidence="10 17" id="KW-0418">Kinase</keyword>
<comment type="catalytic activity">
    <reaction evidence="17">
        <text>pyruvate + ATP = phosphoenolpyruvate + ADP + H(+)</text>
        <dbReference type="Rhea" id="RHEA:18157"/>
        <dbReference type="ChEBI" id="CHEBI:15361"/>
        <dbReference type="ChEBI" id="CHEBI:15378"/>
        <dbReference type="ChEBI" id="CHEBI:30616"/>
        <dbReference type="ChEBI" id="CHEBI:58702"/>
        <dbReference type="ChEBI" id="CHEBI:456216"/>
        <dbReference type="EC" id="2.7.1.40"/>
    </reaction>
</comment>
<keyword evidence="12 17" id="KW-0460">Magnesium</keyword>
<dbReference type="GO" id="GO:0005524">
    <property type="term" value="F:ATP binding"/>
    <property type="evidence" value="ECO:0007669"/>
    <property type="project" value="UniProtKB-KW"/>
</dbReference>
<dbReference type="InterPro" id="IPR001697">
    <property type="entry name" value="Pyr_Knase"/>
</dbReference>
<dbReference type="PRINTS" id="PR01050">
    <property type="entry name" value="PYRUVTKNASE"/>
</dbReference>
<evidence type="ECO:0000256" key="16">
    <source>
        <dbReference type="NCBIfam" id="TIGR01064"/>
    </source>
</evidence>
<evidence type="ECO:0000256" key="7">
    <source>
        <dbReference type="ARBA" id="ARBA00022679"/>
    </source>
</evidence>
<dbReference type="InterPro" id="IPR011037">
    <property type="entry name" value="Pyrv_Knase-like_insert_dom_sf"/>
</dbReference>
<dbReference type="FunFam" id="3.20.20.60:FF:000001">
    <property type="entry name" value="Pyruvate kinase"/>
    <property type="match status" value="1"/>
</dbReference>
<evidence type="ECO:0000313" key="21">
    <source>
        <dbReference type="Proteomes" id="UP000470082"/>
    </source>
</evidence>
<sequence>MAGIKKTKIICTIGPASENKKVLTEMVKSGMDIMRMNFSHGSHEEHQKKIDLIREINKELNSNVSILLDTKGPEIRTGDFENGCVEFKKNTDITIVYKDVVGTSTQFSITYKELYKDVQKGTHILVNDGAIDLMVKEIVDKDIVCRCLNSGMVKNKRGINVPNIKLGFEYLSEKDIEDIRFGCEQGVDFIAASFVRRVQDILDIRKLLAEFNHMEIKIIAKIENQEGVSNIDEIIDEADGIMVARGDLGVEVPAEMVPAIQKDIINKCNEKRKLVVTATQMLESMQNSPVPTRAEVSDVANAIYDGTDCIMLSGESASGQYPVEAVDMMARIALMTEYNFDYKGYYRQAKGACPKDKSEAICLSVAEMATEFDVKAIIAFTESGTTAIKMAKYKPKCLLIGATPVKSTFNQINAYWGVHPVMTREFSSATGMKNIATIIAKENGCKSGDTIIITGGTPGLPGATDYLRIIEIR</sequence>
<dbReference type="GO" id="GO:0016301">
    <property type="term" value="F:kinase activity"/>
    <property type="evidence" value="ECO:0007669"/>
    <property type="project" value="UniProtKB-KW"/>
</dbReference>
<feature type="domain" description="Pyruvate kinase barrel" evidence="18">
    <location>
        <begin position="5"/>
        <end position="326"/>
    </location>
</feature>
<dbReference type="AlphaFoldDB" id="A0A7X2T3J6"/>
<dbReference type="Gene3D" id="2.40.33.10">
    <property type="entry name" value="PK beta-barrel domain-like"/>
    <property type="match status" value="1"/>
</dbReference>
<gene>
    <name evidence="20" type="primary">pyk</name>
    <name evidence="20" type="ORF">FYJ50_05315</name>
</gene>
<dbReference type="GO" id="GO:0006950">
    <property type="term" value="P:response to stress"/>
    <property type="evidence" value="ECO:0007669"/>
    <property type="project" value="UniProtKB-ARBA"/>
</dbReference>
<evidence type="ECO:0000256" key="12">
    <source>
        <dbReference type="ARBA" id="ARBA00022842"/>
    </source>
</evidence>
<evidence type="ECO:0000259" key="18">
    <source>
        <dbReference type="Pfam" id="PF00224"/>
    </source>
</evidence>
<dbReference type="RefSeq" id="WP_154460056.1">
    <property type="nucleotide sequence ID" value="NZ_JAQYTQ010000044.1"/>
</dbReference>
<dbReference type="Proteomes" id="UP000470082">
    <property type="component" value="Unassembled WGS sequence"/>
</dbReference>
<evidence type="ECO:0000256" key="6">
    <source>
        <dbReference type="ARBA" id="ARBA00018587"/>
    </source>
</evidence>
<evidence type="ECO:0000256" key="9">
    <source>
        <dbReference type="ARBA" id="ARBA00022741"/>
    </source>
</evidence>
<evidence type="ECO:0000256" key="1">
    <source>
        <dbReference type="ARBA" id="ARBA00001946"/>
    </source>
</evidence>
<protein>
    <recommendedName>
        <fullName evidence="6 16">Pyruvate kinase</fullName>
        <ecNumber evidence="5 16">2.7.1.40</ecNumber>
    </recommendedName>
</protein>
<keyword evidence="13" id="KW-0630">Potassium</keyword>
<evidence type="ECO:0000313" key="20">
    <source>
        <dbReference type="EMBL" id="MSS01520.1"/>
    </source>
</evidence>
<keyword evidence="8" id="KW-0479">Metal-binding</keyword>
<dbReference type="EC" id="2.7.1.40" evidence="5 16"/>
<dbReference type="UniPathway" id="UPA00109">
    <property type="reaction ID" value="UER00188"/>
</dbReference>
<evidence type="ECO:0000256" key="2">
    <source>
        <dbReference type="ARBA" id="ARBA00001958"/>
    </source>
</evidence>
<evidence type="ECO:0000256" key="15">
    <source>
        <dbReference type="ARBA" id="ARBA00023317"/>
    </source>
</evidence>
<dbReference type="PROSITE" id="PS00110">
    <property type="entry name" value="PYRUVATE_KINASE"/>
    <property type="match status" value="1"/>
</dbReference>
<evidence type="ECO:0000256" key="17">
    <source>
        <dbReference type="RuleBase" id="RU000504"/>
    </source>
</evidence>